<dbReference type="GO" id="GO:0016042">
    <property type="term" value="P:lipid catabolic process"/>
    <property type="evidence" value="ECO:0007669"/>
    <property type="project" value="UniProtKB-KW"/>
</dbReference>
<keyword evidence="5" id="KW-0443">Lipid metabolism</keyword>
<evidence type="ECO:0000256" key="5">
    <source>
        <dbReference type="ARBA" id="ARBA00023098"/>
    </source>
</evidence>
<dbReference type="InterPro" id="IPR006693">
    <property type="entry name" value="AB_hydrolase_lipase"/>
</dbReference>
<dbReference type="Pfam" id="PF04083">
    <property type="entry name" value="Abhydro_lipase"/>
    <property type="match status" value="1"/>
</dbReference>
<dbReference type="OMA" id="NRIPTRI"/>
<evidence type="ECO:0000259" key="8">
    <source>
        <dbReference type="Pfam" id="PF04083"/>
    </source>
</evidence>
<feature type="domain" description="Partial AB-hydrolase lipase" evidence="8">
    <location>
        <begin position="157"/>
        <end position="210"/>
    </location>
</feature>
<reference evidence="9 10" key="1">
    <citation type="submission" date="2015-08" db="EMBL/GenBank/DDBJ databases">
        <title>Ancestral chromatin configuration constrains chromatin evolution on differentiating sex chromosomes in Drosophila.</title>
        <authorList>
            <person name="Zhou Q."/>
            <person name="Bachtrog D."/>
        </authorList>
    </citation>
    <scope>NUCLEOTIDE SEQUENCE [LARGE SCALE GENOMIC DNA]</scope>
    <source>
        <tissue evidence="9">Whole larvae</tissue>
    </source>
</reference>
<comment type="similarity">
    <text evidence="1">Belongs to the AB hydrolase superfamily. Lipase family.</text>
</comment>
<evidence type="ECO:0000256" key="4">
    <source>
        <dbReference type="ARBA" id="ARBA00022963"/>
    </source>
</evidence>
<dbReference type="GO" id="GO:0016787">
    <property type="term" value="F:hydrolase activity"/>
    <property type="evidence" value="ECO:0007669"/>
    <property type="project" value="UniProtKB-KW"/>
</dbReference>
<dbReference type="OrthoDB" id="9974421at2759"/>
<name>A0A0M4EN83_DROBS</name>
<evidence type="ECO:0000313" key="10">
    <source>
        <dbReference type="Proteomes" id="UP000494163"/>
    </source>
</evidence>
<dbReference type="FunFam" id="3.40.50.1820:FF:000057">
    <property type="entry name" value="Lipase"/>
    <property type="match status" value="1"/>
</dbReference>
<sequence length="517" mass="57966">MVGGLSQIKETQGKPHFQALGNLQLHQAQLSGIDGNRPPSPGVGTGTDITWPPINPTWTNARDDRFGTPSWGTGSYNPSEVTWPSGASDPSWPTQPGWDIATQPPWPTTSVYDPHISTLRPRCPGGACNGGAWIRNETLIGEWGSLVNVIADAKLRTTELIIKYGYPVETHFVTTKDGYVLCLHRMPRLGGYPILLVHGFMASTATWVQMGPNNGLAYILFEQGYDVWMLNTRGNLYSKAHKNPNINQKDYWKFSFHEIGIYDLPGAVDLILSVTKQPKMQYIGHSQGSTAFFVLCSEVPGYAEKFDLMQALSPTVYMQNSESPVLRFLSVFSGSYQVLVNLLGGFEIAKSNTLITQFRDHICSVTVANSEICAMFDFVTCGFGWSQLNSTLTPLVVGHASQGASSMQIYHYAQQIKTSGFHRFDQGRMVNQIVYQNPQAPQYNLSRVTCKVALQHSQHDWMATRNDVENLRLRLPRVIDTHMIEHRDFSHYDFTISKNVRKLVYRRIVKLTTQRIV</sequence>
<evidence type="ECO:0000256" key="7">
    <source>
        <dbReference type="SAM" id="MobiDB-lite"/>
    </source>
</evidence>
<proteinExistence type="inferred from homology"/>
<dbReference type="EMBL" id="CP012523">
    <property type="protein sequence ID" value="ALC38100.1"/>
    <property type="molecule type" value="Genomic_DNA"/>
</dbReference>
<dbReference type="AlphaFoldDB" id="A0A0M4EN83"/>
<evidence type="ECO:0000256" key="6">
    <source>
        <dbReference type="ARBA" id="ARBA00023180"/>
    </source>
</evidence>
<keyword evidence="3" id="KW-0378">Hydrolase</keyword>
<dbReference type="STRING" id="30019.A0A0M4EN83"/>
<protein>
    <submittedName>
        <fullName evidence="9">CG18284</fullName>
    </submittedName>
</protein>
<dbReference type="Gene3D" id="3.40.50.1820">
    <property type="entry name" value="alpha/beta hydrolase"/>
    <property type="match status" value="1"/>
</dbReference>
<keyword evidence="4" id="KW-0442">Lipid degradation</keyword>
<dbReference type="PANTHER" id="PTHR11005">
    <property type="entry name" value="LYSOSOMAL ACID LIPASE-RELATED"/>
    <property type="match status" value="1"/>
</dbReference>
<organism evidence="9 10">
    <name type="scientific">Drosophila busckii</name>
    <name type="common">Fruit fly</name>
    <dbReference type="NCBI Taxonomy" id="30019"/>
    <lineage>
        <taxon>Eukaryota</taxon>
        <taxon>Metazoa</taxon>
        <taxon>Ecdysozoa</taxon>
        <taxon>Arthropoda</taxon>
        <taxon>Hexapoda</taxon>
        <taxon>Insecta</taxon>
        <taxon>Pterygota</taxon>
        <taxon>Neoptera</taxon>
        <taxon>Endopterygota</taxon>
        <taxon>Diptera</taxon>
        <taxon>Brachycera</taxon>
        <taxon>Muscomorpha</taxon>
        <taxon>Ephydroidea</taxon>
        <taxon>Drosophilidae</taxon>
        <taxon>Drosophila</taxon>
    </lineage>
</organism>
<feature type="region of interest" description="Disordered" evidence="7">
    <location>
        <begin position="31"/>
        <end position="64"/>
    </location>
</feature>
<dbReference type="InterPro" id="IPR029058">
    <property type="entry name" value="AB_hydrolase_fold"/>
</dbReference>
<accession>A0A0M4EN83</accession>
<keyword evidence="2" id="KW-0732">Signal</keyword>
<evidence type="ECO:0000256" key="1">
    <source>
        <dbReference type="ARBA" id="ARBA00010701"/>
    </source>
</evidence>
<evidence type="ECO:0000256" key="3">
    <source>
        <dbReference type="ARBA" id="ARBA00022801"/>
    </source>
</evidence>
<gene>
    <name evidence="9" type="ORF">Dbus_chr2Lg185</name>
</gene>
<dbReference type="Proteomes" id="UP000494163">
    <property type="component" value="Chromosome 2L"/>
</dbReference>
<keyword evidence="10" id="KW-1185">Reference proteome</keyword>
<keyword evidence="6" id="KW-0325">Glycoprotein</keyword>
<evidence type="ECO:0000256" key="2">
    <source>
        <dbReference type="ARBA" id="ARBA00022729"/>
    </source>
</evidence>
<evidence type="ECO:0000313" key="9">
    <source>
        <dbReference type="EMBL" id="ALC38100.1"/>
    </source>
</evidence>
<dbReference type="SUPFAM" id="SSF53474">
    <property type="entry name" value="alpha/beta-Hydrolases"/>
    <property type="match status" value="1"/>
</dbReference>